<name>A0ABU3B1K0_9ACTN</name>
<evidence type="ECO:0008006" key="4">
    <source>
        <dbReference type="Google" id="ProtNLM"/>
    </source>
</evidence>
<evidence type="ECO:0000256" key="1">
    <source>
        <dbReference type="SAM" id="Coils"/>
    </source>
</evidence>
<accession>A0ABU3B1K0</accession>
<protein>
    <recommendedName>
        <fullName evidence="4">MarR family transcriptional regulator</fullName>
    </recommendedName>
</protein>
<evidence type="ECO:0000313" key="3">
    <source>
        <dbReference type="Proteomes" id="UP001180724"/>
    </source>
</evidence>
<dbReference type="RefSeq" id="WP_311585088.1">
    <property type="nucleotide sequence ID" value="NZ_JAVRFH010000092.1"/>
</dbReference>
<dbReference type="EMBL" id="JAVRFH010000092">
    <property type="protein sequence ID" value="MDT0616038.1"/>
    <property type="molecule type" value="Genomic_DNA"/>
</dbReference>
<proteinExistence type="predicted"/>
<feature type="coiled-coil region" evidence="1">
    <location>
        <begin position="12"/>
        <end position="39"/>
    </location>
</feature>
<reference evidence="2" key="1">
    <citation type="submission" date="2024-05" db="EMBL/GenBank/DDBJ databases">
        <title>30 novel species of actinomycetes from the DSMZ collection.</title>
        <authorList>
            <person name="Nouioui I."/>
        </authorList>
    </citation>
    <scope>NUCLEOTIDE SEQUENCE</scope>
    <source>
        <strain evidence="2">DSM 40712</strain>
    </source>
</reference>
<dbReference type="Proteomes" id="UP001180724">
    <property type="component" value="Unassembled WGS sequence"/>
</dbReference>
<organism evidence="2 3">
    <name type="scientific">Streptomyces lancefieldiae</name>
    <dbReference type="NCBI Taxonomy" id="3075520"/>
    <lineage>
        <taxon>Bacteria</taxon>
        <taxon>Bacillati</taxon>
        <taxon>Actinomycetota</taxon>
        <taxon>Actinomycetes</taxon>
        <taxon>Kitasatosporales</taxon>
        <taxon>Streptomycetaceae</taxon>
        <taxon>Streptomyces</taxon>
    </lineage>
</organism>
<gene>
    <name evidence="2" type="ORF">RM812_38675</name>
</gene>
<keyword evidence="1" id="KW-0175">Coiled coil</keyword>
<sequence length="167" mass="17879">MPSVRAVLEGREKAALVRVEELRTELERVQAALVEAEEVLNHRVIGLEQYLEALAEQDASVGVEPDRPAVAGDGIGEPAVAGPRRTVARKENGVPVDVLGAEYRLIMAALGQTGDSLTARQVAVSLGWDSSVPSRVEGARGRLKRLVERGWLAENRPGRFTLPAAAA</sequence>
<evidence type="ECO:0000313" key="2">
    <source>
        <dbReference type="EMBL" id="MDT0616038.1"/>
    </source>
</evidence>
<keyword evidence="3" id="KW-1185">Reference proteome</keyword>
<comment type="caution">
    <text evidence="2">The sequence shown here is derived from an EMBL/GenBank/DDBJ whole genome shotgun (WGS) entry which is preliminary data.</text>
</comment>